<evidence type="ECO:0000313" key="4">
    <source>
        <dbReference type="Proteomes" id="UP000031473"/>
    </source>
</evidence>
<evidence type="ECO:0000256" key="2">
    <source>
        <dbReference type="SAM" id="Phobius"/>
    </source>
</evidence>
<dbReference type="RefSeq" id="WP_039348577.1">
    <property type="nucleotide sequence ID" value="NZ_FOLA01000003.1"/>
</dbReference>
<reference evidence="3 4" key="1">
    <citation type="submission" date="2014-10" db="EMBL/GenBank/DDBJ databases">
        <title>Kaistella jeonii genome.</title>
        <authorList>
            <person name="Clayton J.T."/>
            <person name="Newman J.D."/>
        </authorList>
    </citation>
    <scope>NUCLEOTIDE SEQUENCE [LARGE SCALE GENOMIC DNA]</scope>
    <source>
        <strain evidence="3 4">DSM 17048</strain>
    </source>
</reference>
<sequence length="349" mass="39987">MKYVLNLLQEMTPEQKEPLAKILGLKNQSDSEIIKKFSKMLLPVKGFMQEPMNYDQVLKSLSEKNGEVIDFSKGNVIAEKELYLKLFQNEFEKLSQEDKQKIIEELEKAGLNKDQISSLSGITAISIAQLSGFGIYMLASTTLGAITSMLGLTLPFAVYTGMSSAISFIIGPVGFLVMGVMIYRSFRHVKSWEEVQEILNESWKEVVTLFSGDYDRATQCFKYLAASRIVLEQNFNKEKEGNDEEIQSINRRTVEIQDKIETQKLEIKNIQNAVGQKKDLIYRIENEIRERHNEIARVNSEIYSIKEKIGDYEIKKSELNMEKQQGEAELLAIQQNSKTLQERIKNITQ</sequence>
<keyword evidence="1" id="KW-0175">Coiled coil</keyword>
<organism evidence="3 4">
    <name type="scientific">Kaistella jeonii</name>
    <dbReference type="NCBI Taxonomy" id="266749"/>
    <lineage>
        <taxon>Bacteria</taxon>
        <taxon>Pseudomonadati</taxon>
        <taxon>Bacteroidota</taxon>
        <taxon>Flavobacteriia</taxon>
        <taxon>Flavobacteriales</taxon>
        <taxon>Weeksellaceae</taxon>
        <taxon>Chryseobacterium group</taxon>
        <taxon>Kaistella</taxon>
    </lineage>
</organism>
<dbReference type="AlphaFoldDB" id="A0A0C1FNY6"/>
<name>A0A0C1FNY6_9FLAO</name>
<keyword evidence="2" id="KW-0472">Membrane</keyword>
<dbReference type="OrthoDB" id="1442205at2"/>
<dbReference type="STRING" id="266749.SAMN05421876_103329"/>
<feature type="transmembrane region" description="Helical" evidence="2">
    <location>
        <begin position="165"/>
        <end position="183"/>
    </location>
</feature>
<keyword evidence="2" id="KW-1133">Transmembrane helix</keyword>
<feature type="coiled-coil region" evidence="1">
    <location>
        <begin position="309"/>
        <end position="343"/>
    </location>
</feature>
<evidence type="ECO:0000256" key="1">
    <source>
        <dbReference type="SAM" id="Coils"/>
    </source>
</evidence>
<comment type="caution">
    <text evidence="3">The sequence shown here is derived from an EMBL/GenBank/DDBJ whole genome shotgun (WGS) entry which is preliminary data.</text>
</comment>
<feature type="transmembrane region" description="Helical" evidence="2">
    <location>
        <begin position="135"/>
        <end position="159"/>
    </location>
</feature>
<evidence type="ECO:0000313" key="3">
    <source>
        <dbReference type="EMBL" id="KIA89589.1"/>
    </source>
</evidence>
<protein>
    <submittedName>
        <fullName evidence="3">Uncharacterized protein</fullName>
    </submittedName>
</protein>
<keyword evidence="4" id="KW-1185">Reference proteome</keyword>
<keyword evidence="2" id="KW-0812">Transmembrane</keyword>
<proteinExistence type="predicted"/>
<dbReference type="EMBL" id="JSYL01000002">
    <property type="protein sequence ID" value="KIA89589.1"/>
    <property type="molecule type" value="Genomic_DNA"/>
</dbReference>
<dbReference type="Proteomes" id="UP000031473">
    <property type="component" value="Unassembled WGS sequence"/>
</dbReference>
<accession>A0A0C1FNY6</accession>
<gene>
    <name evidence="3" type="ORF">OA86_02855</name>
</gene>